<evidence type="ECO:0000313" key="11">
    <source>
        <dbReference type="EMBL" id="MFC6753987.1"/>
    </source>
</evidence>
<dbReference type="InterPro" id="IPR023408">
    <property type="entry name" value="MscS_beta-dom_sf"/>
</dbReference>
<comment type="caution">
    <text evidence="11">The sequence shown here is derived from an EMBL/GenBank/DDBJ whole genome shotgun (WGS) entry which is preliminary data.</text>
</comment>
<evidence type="ECO:0000256" key="7">
    <source>
        <dbReference type="SAM" id="MobiDB-lite"/>
    </source>
</evidence>
<feature type="transmembrane region" description="Helical" evidence="8">
    <location>
        <begin position="128"/>
        <end position="152"/>
    </location>
</feature>
<sequence length="384" mass="41709">MIANPYGVTLLVLGASLVGGAVMNFVVIRYLRRYTDRTATDYDSIVVDNLHIPLVTTVSLIGFSVLASIPSVTENTFLTAEQVSTFVGRPAITVIVVVWGFYLNRVVNRLVKKINEEGKASDARGRAYEFAPVFSNIWSLVVITGTVAAVLVLWNYDISPILGAAGIAGIALGIAAKESVGNFLGGLALYVDDTYTIGDYLEIDTGEAGTVVAVGIRSTTLRTRDNIDITLPNSMLNEERVVNLSEPRGQTRLKIDIGVAYGSDIDLVEEVLVGVALDEETVPNNPEPKARFVSFGDSALAYRLVCWVERPEHRGRVRHRLNREIYTRFMDHGIEIPYNTHDVNVYQRSESDGGDESVNGDRAVQSGVGDAEGDPGRGGQIDST</sequence>
<dbReference type="InterPro" id="IPR011014">
    <property type="entry name" value="MscS_channel_TM-2"/>
</dbReference>
<dbReference type="InterPro" id="IPR011066">
    <property type="entry name" value="MscS_channel_C_sf"/>
</dbReference>
<evidence type="ECO:0000256" key="3">
    <source>
        <dbReference type="ARBA" id="ARBA00022475"/>
    </source>
</evidence>
<dbReference type="SUPFAM" id="SSF50182">
    <property type="entry name" value="Sm-like ribonucleoproteins"/>
    <property type="match status" value="1"/>
</dbReference>
<dbReference type="InterPro" id="IPR045275">
    <property type="entry name" value="MscS_archaea/bacteria_type"/>
</dbReference>
<organism evidence="11 12">
    <name type="scientific">Halorubrum tibetense</name>
    <dbReference type="NCBI Taxonomy" id="175631"/>
    <lineage>
        <taxon>Archaea</taxon>
        <taxon>Methanobacteriati</taxon>
        <taxon>Methanobacteriota</taxon>
        <taxon>Stenosarchaea group</taxon>
        <taxon>Halobacteria</taxon>
        <taxon>Halobacteriales</taxon>
        <taxon>Haloferacaceae</taxon>
        <taxon>Halorubrum</taxon>
    </lineage>
</organism>
<dbReference type="InterPro" id="IPR006685">
    <property type="entry name" value="MscS_channel_2nd"/>
</dbReference>
<feature type="transmembrane region" description="Helical" evidence="8">
    <location>
        <begin position="52"/>
        <end position="70"/>
    </location>
</feature>
<dbReference type="PANTHER" id="PTHR30221:SF1">
    <property type="entry name" value="SMALL-CONDUCTANCE MECHANOSENSITIVE CHANNEL"/>
    <property type="match status" value="1"/>
</dbReference>
<keyword evidence="4 8" id="KW-0812">Transmembrane</keyword>
<dbReference type="InterPro" id="IPR010920">
    <property type="entry name" value="LSM_dom_sf"/>
</dbReference>
<dbReference type="InterPro" id="IPR049278">
    <property type="entry name" value="MS_channel_C"/>
</dbReference>
<keyword evidence="3" id="KW-1003">Cell membrane</keyword>
<evidence type="ECO:0000256" key="4">
    <source>
        <dbReference type="ARBA" id="ARBA00022692"/>
    </source>
</evidence>
<evidence type="ECO:0000259" key="10">
    <source>
        <dbReference type="Pfam" id="PF21082"/>
    </source>
</evidence>
<dbReference type="Pfam" id="PF21082">
    <property type="entry name" value="MS_channel_3rd"/>
    <property type="match status" value="1"/>
</dbReference>
<evidence type="ECO:0000256" key="6">
    <source>
        <dbReference type="ARBA" id="ARBA00023136"/>
    </source>
</evidence>
<dbReference type="SUPFAM" id="SSF82689">
    <property type="entry name" value="Mechanosensitive channel protein MscS (YggB), C-terminal domain"/>
    <property type="match status" value="1"/>
</dbReference>
<dbReference type="Proteomes" id="UP001596442">
    <property type="component" value="Unassembled WGS sequence"/>
</dbReference>
<feature type="domain" description="Mechanosensitive ion channel MscS C-terminal" evidence="10">
    <location>
        <begin position="254"/>
        <end position="336"/>
    </location>
</feature>
<proteinExistence type="inferred from homology"/>
<evidence type="ECO:0000256" key="5">
    <source>
        <dbReference type="ARBA" id="ARBA00022989"/>
    </source>
</evidence>
<protein>
    <submittedName>
        <fullName evidence="11">Mechanosensitive ion channel family protein</fullName>
    </submittedName>
</protein>
<keyword evidence="5 8" id="KW-1133">Transmembrane helix</keyword>
<accession>A0ABD5SCJ0</accession>
<evidence type="ECO:0000256" key="2">
    <source>
        <dbReference type="ARBA" id="ARBA00008017"/>
    </source>
</evidence>
<gene>
    <name evidence="11" type="ORF">ACFQEU_11025</name>
</gene>
<keyword evidence="6 8" id="KW-0472">Membrane</keyword>
<dbReference type="Pfam" id="PF00924">
    <property type="entry name" value="MS_channel_2nd"/>
    <property type="match status" value="1"/>
</dbReference>
<evidence type="ECO:0000256" key="1">
    <source>
        <dbReference type="ARBA" id="ARBA00004651"/>
    </source>
</evidence>
<dbReference type="SUPFAM" id="SSF82861">
    <property type="entry name" value="Mechanosensitive channel protein MscS (YggB), transmembrane region"/>
    <property type="match status" value="1"/>
</dbReference>
<feature type="region of interest" description="Disordered" evidence="7">
    <location>
        <begin position="347"/>
        <end position="384"/>
    </location>
</feature>
<keyword evidence="12" id="KW-1185">Reference proteome</keyword>
<reference evidence="11 12" key="1">
    <citation type="journal article" date="2019" name="Int. J. Syst. Evol. Microbiol.">
        <title>The Global Catalogue of Microorganisms (GCM) 10K type strain sequencing project: providing services to taxonomists for standard genome sequencing and annotation.</title>
        <authorList>
            <consortium name="The Broad Institute Genomics Platform"/>
            <consortium name="The Broad Institute Genome Sequencing Center for Infectious Disease"/>
            <person name="Wu L."/>
            <person name="Ma J."/>
        </authorList>
    </citation>
    <scope>NUCLEOTIDE SEQUENCE [LARGE SCALE GENOMIC DNA]</scope>
    <source>
        <strain evidence="11 12">CGMCC 1.3239</strain>
    </source>
</reference>
<dbReference type="PANTHER" id="PTHR30221">
    <property type="entry name" value="SMALL-CONDUCTANCE MECHANOSENSITIVE CHANNEL"/>
    <property type="match status" value="1"/>
</dbReference>
<feature type="transmembrane region" description="Helical" evidence="8">
    <location>
        <begin position="90"/>
        <end position="107"/>
    </location>
</feature>
<evidence type="ECO:0000313" key="12">
    <source>
        <dbReference type="Proteomes" id="UP001596442"/>
    </source>
</evidence>
<feature type="transmembrane region" description="Helical" evidence="8">
    <location>
        <begin position="6"/>
        <end position="31"/>
    </location>
</feature>
<dbReference type="Gene3D" id="1.10.287.1260">
    <property type="match status" value="1"/>
</dbReference>
<dbReference type="Gene3D" id="3.30.70.100">
    <property type="match status" value="1"/>
</dbReference>
<dbReference type="Gene3D" id="2.30.30.60">
    <property type="match status" value="1"/>
</dbReference>
<dbReference type="EMBL" id="JBHSWW010000174">
    <property type="protein sequence ID" value="MFC6753987.1"/>
    <property type="molecule type" value="Genomic_DNA"/>
</dbReference>
<comment type="subcellular location">
    <subcellularLocation>
        <location evidence="1">Cell membrane</location>
        <topology evidence="1">Multi-pass membrane protein</topology>
    </subcellularLocation>
</comment>
<name>A0ABD5SCJ0_9EURY</name>
<dbReference type="GO" id="GO:0005886">
    <property type="term" value="C:plasma membrane"/>
    <property type="evidence" value="ECO:0007669"/>
    <property type="project" value="UniProtKB-SubCell"/>
</dbReference>
<comment type="similarity">
    <text evidence="2">Belongs to the MscS (TC 1.A.23) family.</text>
</comment>
<dbReference type="AlphaFoldDB" id="A0ABD5SCJ0"/>
<evidence type="ECO:0000259" key="9">
    <source>
        <dbReference type="Pfam" id="PF00924"/>
    </source>
</evidence>
<feature type="domain" description="Mechanosensitive ion channel MscS" evidence="9">
    <location>
        <begin position="179"/>
        <end position="245"/>
    </location>
</feature>
<evidence type="ECO:0000256" key="8">
    <source>
        <dbReference type="SAM" id="Phobius"/>
    </source>
</evidence>